<keyword evidence="2" id="KW-1003">Cell membrane</keyword>
<dbReference type="InterPro" id="IPR032807">
    <property type="entry name" value="GNVR"/>
</dbReference>
<accession>A0A934JVK0</accession>
<dbReference type="PANTHER" id="PTHR32309:SF13">
    <property type="entry name" value="FERRIC ENTEROBACTIN TRANSPORT PROTEIN FEPE"/>
    <property type="match status" value="1"/>
</dbReference>
<dbReference type="Pfam" id="PF13807">
    <property type="entry name" value="GNVR"/>
    <property type="match status" value="1"/>
</dbReference>
<keyword evidence="3 6" id="KW-0812">Transmembrane</keyword>
<feature type="transmembrane region" description="Helical" evidence="6">
    <location>
        <begin position="335"/>
        <end position="359"/>
    </location>
</feature>
<organism evidence="9 10">
    <name type="scientific">Marinomonas transparens</name>
    <dbReference type="NCBI Taxonomy" id="2795388"/>
    <lineage>
        <taxon>Bacteria</taxon>
        <taxon>Pseudomonadati</taxon>
        <taxon>Pseudomonadota</taxon>
        <taxon>Gammaproteobacteria</taxon>
        <taxon>Oceanospirillales</taxon>
        <taxon>Oceanospirillaceae</taxon>
        <taxon>Marinomonas</taxon>
    </lineage>
</organism>
<dbReference type="Pfam" id="PF02706">
    <property type="entry name" value="Wzz"/>
    <property type="match status" value="1"/>
</dbReference>
<reference evidence="9" key="1">
    <citation type="submission" date="2020-12" db="EMBL/GenBank/DDBJ databases">
        <title>Marinomonas arctica sp. nov., a psychrotolerant bacterium isolated from the Arctic.</title>
        <authorList>
            <person name="Zhang Y."/>
        </authorList>
    </citation>
    <scope>NUCLEOTIDE SEQUENCE</scope>
    <source>
        <strain evidence="9">C1424</strain>
    </source>
</reference>
<sequence length="363" mass="40413">MGENQLSQVSSLPKHDDEIDLKELIVALWQGKFIIIVTTVICAAIAVVYALNAKEVWTAEALITQPQISDFSDYQKMVSEFQPVFDVYQVGGDIRVSSSLDRFVLPQTLFSIYVQEFESRKNRKAYISMLPEFQDELEGLRASGSEDIELALYARWDDRLSANLVKGSNSYVLTGMQSSSKGSYDLLNGYIQFVEGKARERVIANLDSIVDGKRSSLIQQKALLTDLATAHLDYELRRSKYALQIAKAAGINKPQQNLGDEELFAINIGANALEAKVDVLEGLKELSVIEPRLQQIDSKLALLKTSQVDSNISFDTFQFVEEPEKPISRTSPKRALIAMLGVLLGGMLGCAIVLIRYAFKSKE</sequence>
<evidence type="ECO:0000256" key="3">
    <source>
        <dbReference type="ARBA" id="ARBA00022692"/>
    </source>
</evidence>
<keyword evidence="4 6" id="KW-1133">Transmembrane helix</keyword>
<feature type="domain" description="Tyrosine-protein kinase G-rich" evidence="8">
    <location>
        <begin position="294"/>
        <end position="357"/>
    </location>
</feature>
<dbReference type="Gene3D" id="3.30.1890.10">
    <property type="entry name" value="FepE-like"/>
    <property type="match status" value="1"/>
</dbReference>
<dbReference type="EMBL" id="JAEMNX010000009">
    <property type="protein sequence ID" value="MBJ7537822.1"/>
    <property type="molecule type" value="Genomic_DNA"/>
</dbReference>
<comment type="subcellular location">
    <subcellularLocation>
        <location evidence="1">Cell membrane</location>
        <topology evidence="1">Multi-pass membrane protein</topology>
    </subcellularLocation>
</comment>
<evidence type="ECO:0000313" key="9">
    <source>
        <dbReference type="EMBL" id="MBJ7537822.1"/>
    </source>
</evidence>
<evidence type="ECO:0000256" key="4">
    <source>
        <dbReference type="ARBA" id="ARBA00022989"/>
    </source>
</evidence>
<gene>
    <name evidence="9" type="ORF">I8J31_09080</name>
</gene>
<feature type="domain" description="Polysaccharide chain length determinant N-terminal" evidence="7">
    <location>
        <begin position="17"/>
        <end position="127"/>
    </location>
</feature>
<dbReference type="GO" id="GO:0005886">
    <property type="term" value="C:plasma membrane"/>
    <property type="evidence" value="ECO:0007669"/>
    <property type="project" value="UniProtKB-SubCell"/>
</dbReference>
<dbReference type="InterPro" id="IPR003856">
    <property type="entry name" value="LPS_length_determ_N"/>
</dbReference>
<evidence type="ECO:0000256" key="5">
    <source>
        <dbReference type="ARBA" id="ARBA00023136"/>
    </source>
</evidence>
<dbReference type="SUPFAM" id="SSF160355">
    <property type="entry name" value="Bacterial polysaccharide co-polymerase-like"/>
    <property type="match status" value="1"/>
</dbReference>
<proteinExistence type="predicted"/>
<feature type="transmembrane region" description="Helical" evidence="6">
    <location>
        <begin position="33"/>
        <end position="51"/>
    </location>
</feature>
<evidence type="ECO:0000259" key="7">
    <source>
        <dbReference type="Pfam" id="PF02706"/>
    </source>
</evidence>
<evidence type="ECO:0008006" key="11">
    <source>
        <dbReference type="Google" id="ProtNLM"/>
    </source>
</evidence>
<evidence type="ECO:0000256" key="6">
    <source>
        <dbReference type="SAM" id="Phobius"/>
    </source>
</evidence>
<dbReference type="RefSeq" id="WP_199468054.1">
    <property type="nucleotide sequence ID" value="NZ_JAEMNX010000009.1"/>
</dbReference>
<evidence type="ECO:0000313" key="10">
    <source>
        <dbReference type="Proteomes" id="UP000628710"/>
    </source>
</evidence>
<evidence type="ECO:0000256" key="2">
    <source>
        <dbReference type="ARBA" id="ARBA00022475"/>
    </source>
</evidence>
<dbReference type="InterPro" id="IPR050445">
    <property type="entry name" value="Bact_polysacc_biosynth/exp"/>
</dbReference>
<dbReference type="Proteomes" id="UP000628710">
    <property type="component" value="Unassembled WGS sequence"/>
</dbReference>
<evidence type="ECO:0000259" key="8">
    <source>
        <dbReference type="Pfam" id="PF13807"/>
    </source>
</evidence>
<dbReference type="AlphaFoldDB" id="A0A934JVK0"/>
<keyword evidence="10" id="KW-1185">Reference proteome</keyword>
<protein>
    <recommendedName>
        <fullName evidence="11">LPS O-antigen length regulator</fullName>
    </recommendedName>
</protein>
<dbReference type="GO" id="GO:0004713">
    <property type="term" value="F:protein tyrosine kinase activity"/>
    <property type="evidence" value="ECO:0007669"/>
    <property type="project" value="TreeGrafter"/>
</dbReference>
<evidence type="ECO:0000256" key="1">
    <source>
        <dbReference type="ARBA" id="ARBA00004651"/>
    </source>
</evidence>
<dbReference type="PANTHER" id="PTHR32309">
    <property type="entry name" value="TYROSINE-PROTEIN KINASE"/>
    <property type="match status" value="1"/>
</dbReference>
<name>A0A934JVK0_9GAMM</name>
<keyword evidence="5 6" id="KW-0472">Membrane</keyword>
<comment type="caution">
    <text evidence="9">The sequence shown here is derived from an EMBL/GenBank/DDBJ whole genome shotgun (WGS) entry which is preliminary data.</text>
</comment>